<dbReference type="AlphaFoldDB" id="A0AAD6NEI8"/>
<dbReference type="Proteomes" id="UP001221413">
    <property type="component" value="Unassembled WGS sequence"/>
</dbReference>
<name>A0AAD6NEI8_DREDA</name>
<protein>
    <recommendedName>
        <fullName evidence="3">F-box domain-containing protein</fullName>
    </recommendedName>
</protein>
<proteinExistence type="predicted"/>
<organism evidence="1 2">
    <name type="scientific">Drechslerella dactyloides</name>
    <name type="common">Nematode-trapping fungus</name>
    <name type="synonym">Arthrobotrys dactyloides</name>
    <dbReference type="NCBI Taxonomy" id="74499"/>
    <lineage>
        <taxon>Eukaryota</taxon>
        <taxon>Fungi</taxon>
        <taxon>Dikarya</taxon>
        <taxon>Ascomycota</taxon>
        <taxon>Pezizomycotina</taxon>
        <taxon>Orbiliomycetes</taxon>
        <taxon>Orbiliales</taxon>
        <taxon>Orbiliaceae</taxon>
        <taxon>Drechslerella</taxon>
    </lineage>
</organism>
<evidence type="ECO:0000313" key="1">
    <source>
        <dbReference type="EMBL" id="KAJ6255926.1"/>
    </source>
</evidence>
<comment type="caution">
    <text evidence="1">The sequence shown here is derived from an EMBL/GenBank/DDBJ whole genome shotgun (WGS) entry which is preliminary data.</text>
</comment>
<gene>
    <name evidence="1" type="ORF">Dda_9385</name>
</gene>
<evidence type="ECO:0000313" key="2">
    <source>
        <dbReference type="Proteomes" id="UP001221413"/>
    </source>
</evidence>
<dbReference type="SUPFAM" id="SSF81383">
    <property type="entry name" value="F-box domain"/>
    <property type="match status" value="1"/>
</dbReference>
<evidence type="ECO:0008006" key="3">
    <source>
        <dbReference type="Google" id="ProtNLM"/>
    </source>
</evidence>
<accession>A0AAD6NEI8</accession>
<dbReference type="EMBL" id="JAQGDS010000017">
    <property type="protein sequence ID" value="KAJ6255926.1"/>
    <property type="molecule type" value="Genomic_DNA"/>
</dbReference>
<keyword evidence="2" id="KW-1185">Reference proteome</keyword>
<dbReference type="InterPro" id="IPR036047">
    <property type="entry name" value="F-box-like_dom_sf"/>
</dbReference>
<reference evidence="1" key="1">
    <citation type="submission" date="2023-01" db="EMBL/GenBank/DDBJ databases">
        <title>The chitinases involved in constricting ring structure development in the nematode-trapping fungus Drechslerella dactyloides.</title>
        <authorList>
            <person name="Wang R."/>
            <person name="Zhang L."/>
            <person name="Tang P."/>
            <person name="Li S."/>
            <person name="Liang L."/>
        </authorList>
    </citation>
    <scope>NUCLEOTIDE SEQUENCE</scope>
    <source>
        <strain evidence="1">YMF1.00031</strain>
    </source>
</reference>
<sequence>MSRRSKMHVTSLPPELQIDILGHLELADQMRASAAYPLWSELIGSQPLLRTHYSHKHLRGVHRLISESPHVVKCILAGKRLNWYLYNGENILQSRLLDEPLFAPWVTDSDIAQCQAKPVLPPLGRDFQLCATSYESRLEPFNVTEFIAQSPTTVTVRQFLEQLFLRLTLHVPDKSLGKHSLLLFSFAGSFMLSTYLAEYDLRGLVSYQKNYHRFRYRSDALNSF</sequence>